<proteinExistence type="predicted"/>
<dbReference type="InterPro" id="IPR029058">
    <property type="entry name" value="AB_hydrolase_fold"/>
</dbReference>
<dbReference type="PANTHER" id="PTHR42886:SF53">
    <property type="entry name" value="ALPHA_BETA-HYDROLASES SUPERFAMILY PROTEIN"/>
    <property type="match status" value="1"/>
</dbReference>
<organism evidence="1 2">
    <name type="scientific">Salix dunnii</name>
    <dbReference type="NCBI Taxonomy" id="1413687"/>
    <lineage>
        <taxon>Eukaryota</taxon>
        <taxon>Viridiplantae</taxon>
        <taxon>Streptophyta</taxon>
        <taxon>Embryophyta</taxon>
        <taxon>Tracheophyta</taxon>
        <taxon>Spermatophyta</taxon>
        <taxon>Magnoliopsida</taxon>
        <taxon>eudicotyledons</taxon>
        <taxon>Gunneridae</taxon>
        <taxon>Pentapetalae</taxon>
        <taxon>rosids</taxon>
        <taxon>fabids</taxon>
        <taxon>Malpighiales</taxon>
        <taxon>Salicaceae</taxon>
        <taxon>Saliceae</taxon>
        <taxon>Salix</taxon>
    </lineage>
</organism>
<name>A0A835J2R9_9ROSI</name>
<dbReference type="Gene3D" id="3.40.50.1820">
    <property type="entry name" value="alpha/beta hydrolase"/>
    <property type="match status" value="1"/>
</dbReference>
<evidence type="ECO:0000313" key="1">
    <source>
        <dbReference type="EMBL" id="KAF9662428.1"/>
    </source>
</evidence>
<dbReference type="AlphaFoldDB" id="A0A835J2R9"/>
<gene>
    <name evidence="1" type="ORF">SADUNF_Sadunf18G0052300</name>
</gene>
<protein>
    <submittedName>
        <fullName evidence="1">Uncharacterized protein</fullName>
    </submittedName>
</protein>
<keyword evidence="2" id="KW-1185">Reference proteome</keyword>
<dbReference type="EMBL" id="JADGMS010000018">
    <property type="protein sequence ID" value="KAF9662428.1"/>
    <property type="molecule type" value="Genomic_DNA"/>
</dbReference>
<comment type="caution">
    <text evidence="1">The sequence shown here is derived from an EMBL/GenBank/DDBJ whole genome shotgun (WGS) entry which is preliminary data.</text>
</comment>
<dbReference type="SUPFAM" id="SSF53474">
    <property type="entry name" value="alpha/beta-Hydrolases"/>
    <property type="match status" value="1"/>
</dbReference>
<accession>A0A835J2R9</accession>
<dbReference type="Proteomes" id="UP000657918">
    <property type="component" value="Unassembled WGS sequence"/>
</dbReference>
<dbReference type="OrthoDB" id="832099at2759"/>
<dbReference type="PANTHER" id="PTHR42886">
    <property type="entry name" value="RE40534P-RELATED"/>
    <property type="match status" value="1"/>
</dbReference>
<sequence length="112" mass="12754">MPRFSFHKGCLLSDLIFFPLQKQEKKYNMTWVYRIFSLFKDNDTMVNLANALGKEGTSSFRFDFGGNGESEGSFAYGNYWREVDDLHAVMEHFRGASRAISAILGHSKGVQS</sequence>
<reference evidence="1 2" key="1">
    <citation type="submission" date="2020-10" db="EMBL/GenBank/DDBJ databases">
        <title>Plant Genome Project.</title>
        <authorList>
            <person name="Zhang R.-G."/>
        </authorList>
    </citation>
    <scope>NUCLEOTIDE SEQUENCE [LARGE SCALE GENOMIC DNA]</scope>
    <source>
        <strain evidence="1">FAFU-HL-1</strain>
        <tissue evidence="1">Leaf</tissue>
    </source>
</reference>
<dbReference type="GO" id="GO:0005829">
    <property type="term" value="C:cytosol"/>
    <property type="evidence" value="ECO:0007669"/>
    <property type="project" value="TreeGrafter"/>
</dbReference>
<evidence type="ECO:0000313" key="2">
    <source>
        <dbReference type="Proteomes" id="UP000657918"/>
    </source>
</evidence>